<evidence type="ECO:0000313" key="3">
    <source>
        <dbReference type="Proteomes" id="UP001204144"/>
    </source>
</evidence>
<reference evidence="2 3" key="1">
    <citation type="submission" date="2018-11" db="EMBL/GenBank/DDBJ databases">
        <title>Novel bacteria species description.</title>
        <authorList>
            <person name="Han J.-H."/>
        </authorList>
    </citation>
    <scope>NUCLEOTIDE SEQUENCE [LARGE SCALE GENOMIC DNA]</scope>
    <source>
        <strain evidence="2 3">KCTC23259</strain>
    </source>
</reference>
<comment type="caution">
    <text evidence="2">The sequence shown here is derived from an EMBL/GenBank/DDBJ whole genome shotgun (WGS) entry which is preliminary data.</text>
</comment>
<organism evidence="2 3">
    <name type="scientific">Lacihabitans soyangensis</name>
    <dbReference type="NCBI Taxonomy" id="869394"/>
    <lineage>
        <taxon>Bacteria</taxon>
        <taxon>Pseudomonadati</taxon>
        <taxon>Bacteroidota</taxon>
        <taxon>Cytophagia</taxon>
        <taxon>Cytophagales</taxon>
        <taxon>Leadbetterellaceae</taxon>
        <taxon>Lacihabitans</taxon>
    </lineage>
</organism>
<gene>
    <name evidence="2" type="ORF">EGI31_15605</name>
</gene>
<proteinExistence type="predicted"/>
<dbReference type="SUPFAM" id="SSF101874">
    <property type="entry name" value="YceI-like"/>
    <property type="match status" value="1"/>
</dbReference>
<sequence length="196" mass="22403">MLVRLLIVLFLSSFTNPSLIHYQIKKGSKMVLKGKTSVKDFNCACDDTFENAQLIARINNSTRQIDFDKANFNVKIKSLDCSNKFINNDLATSLKAEKHPFINVEMLTAVPNHQEQELQVNKAYKYCIKTLISISGKTKPQTLNVTLKKINAKNYIINACKVISMSDYEIQPKSPIKFIKIKDEVRIEFNLNVEIQ</sequence>
<keyword evidence="3" id="KW-1185">Reference proteome</keyword>
<evidence type="ECO:0000259" key="1">
    <source>
        <dbReference type="Pfam" id="PF04264"/>
    </source>
</evidence>
<dbReference type="EMBL" id="RJUF01000173">
    <property type="protein sequence ID" value="MCP9764370.1"/>
    <property type="molecule type" value="Genomic_DNA"/>
</dbReference>
<name>A0AAE3H7C3_9BACT</name>
<accession>A0AAE3H7C3</accession>
<dbReference type="AlphaFoldDB" id="A0AAE3H7C3"/>
<dbReference type="InterPro" id="IPR036761">
    <property type="entry name" value="TTHA0802/YceI-like_sf"/>
</dbReference>
<feature type="domain" description="Lipid/polyisoprenoid-binding YceI-like" evidence="1">
    <location>
        <begin position="54"/>
        <end position="192"/>
    </location>
</feature>
<dbReference type="Proteomes" id="UP001204144">
    <property type="component" value="Unassembled WGS sequence"/>
</dbReference>
<dbReference type="Pfam" id="PF04264">
    <property type="entry name" value="YceI"/>
    <property type="match status" value="1"/>
</dbReference>
<evidence type="ECO:0000313" key="2">
    <source>
        <dbReference type="EMBL" id="MCP9764370.1"/>
    </source>
</evidence>
<dbReference type="InterPro" id="IPR007372">
    <property type="entry name" value="Lipid/polyisoprenoid-bd_YceI"/>
</dbReference>
<protein>
    <submittedName>
        <fullName evidence="2">YceI family protein</fullName>
    </submittedName>
</protein>
<dbReference type="RefSeq" id="WP_255038058.1">
    <property type="nucleotide sequence ID" value="NZ_RJUF01000173.1"/>
</dbReference>
<dbReference type="Gene3D" id="2.40.128.110">
    <property type="entry name" value="Lipid/polyisoprenoid-binding, YceI-like"/>
    <property type="match status" value="1"/>
</dbReference>